<accession>A0A2N0AKD0</accession>
<dbReference type="Proteomes" id="UP000232145">
    <property type="component" value="Unassembled WGS sequence"/>
</dbReference>
<dbReference type="GO" id="GO:0003995">
    <property type="term" value="F:acyl-CoA dehydrogenase activity"/>
    <property type="evidence" value="ECO:0007669"/>
    <property type="project" value="TreeGrafter"/>
</dbReference>
<dbReference type="OrthoDB" id="9771038at2"/>
<keyword evidence="3 4" id="KW-0274">FAD</keyword>
<protein>
    <submittedName>
        <fullName evidence="8">Acyl-CoA dehydrogenase</fullName>
    </submittedName>
</protein>
<dbReference type="InterPro" id="IPR036250">
    <property type="entry name" value="AcylCo_DH-like_C"/>
</dbReference>
<dbReference type="InterPro" id="IPR009100">
    <property type="entry name" value="AcylCoA_DH/oxidase_NM_dom_sf"/>
</dbReference>
<keyword evidence="2 4" id="KW-0285">Flavoprotein</keyword>
<feature type="domain" description="Acyl-CoA oxidase/dehydrogenase middle" evidence="6">
    <location>
        <begin position="193"/>
        <end position="286"/>
    </location>
</feature>
<dbReference type="EMBL" id="NPDX01000001">
    <property type="protein sequence ID" value="PJZ84717.1"/>
    <property type="molecule type" value="Genomic_DNA"/>
</dbReference>
<dbReference type="Gene3D" id="1.20.140.10">
    <property type="entry name" value="Butyryl-CoA Dehydrogenase, subunit A, domain 3"/>
    <property type="match status" value="1"/>
</dbReference>
<dbReference type="PANTHER" id="PTHR42707">
    <property type="entry name" value="ACYL-COA DEHYDROGENASE"/>
    <property type="match status" value="1"/>
</dbReference>
<evidence type="ECO:0000256" key="4">
    <source>
        <dbReference type="RuleBase" id="RU362125"/>
    </source>
</evidence>
<dbReference type="SUPFAM" id="SSF56645">
    <property type="entry name" value="Acyl-CoA dehydrogenase NM domain-like"/>
    <property type="match status" value="1"/>
</dbReference>
<proteinExistence type="inferred from homology"/>
<dbReference type="Pfam" id="PF18158">
    <property type="entry name" value="AidB_N"/>
    <property type="match status" value="1"/>
</dbReference>
<dbReference type="Gene3D" id="2.40.110.20">
    <property type="match status" value="1"/>
</dbReference>
<evidence type="ECO:0000313" key="9">
    <source>
        <dbReference type="Proteomes" id="UP000232145"/>
    </source>
</evidence>
<evidence type="ECO:0000256" key="2">
    <source>
        <dbReference type="ARBA" id="ARBA00022630"/>
    </source>
</evidence>
<comment type="similarity">
    <text evidence="1 4">Belongs to the acyl-CoA dehydrogenase family.</text>
</comment>
<gene>
    <name evidence="8" type="ORF">CH364_00060</name>
</gene>
<dbReference type="InterPro" id="IPR009075">
    <property type="entry name" value="AcylCo_DH/oxidase_C"/>
</dbReference>
<evidence type="ECO:0000259" key="5">
    <source>
        <dbReference type="Pfam" id="PF00441"/>
    </source>
</evidence>
<dbReference type="InterPro" id="IPR006091">
    <property type="entry name" value="Acyl-CoA_Oxase/DH_mid-dom"/>
</dbReference>
<evidence type="ECO:0000256" key="3">
    <source>
        <dbReference type="ARBA" id="ARBA00022827"/>
    </source>
</evidence>
<reference evidence="8 9" key="1">
    <citation type="submission" date="2017-07" db="EMBL/GenBank/DDBJ databases">
        <title>Leptospira spp. isolated from tropical soils.</title>
        <authorList>
            <person name="Thibeaux R."/>
            <person name="Iraola G."/>
            <person name="Ferres I."/>
            <person name="Bierque E."/>
            <person name="Girault D."/>
            <person name="Soupe-Gilbert M.-E."/>
            <person name="Picardeau M."/>
            <person name="Goarant C."/>
        </authorList>
    </citation>
    <scope>NUCLEOTIDE SEQUENCE [LARGE SCALE GENOMIC DNA]</scope>
    <source>
        <strain evidence="8 9">FH2-B-A1</strain>
    </source>
</reference>
<evidence type="ECO:0000256" key="1">
    <source>
        <dbReference type="ARBA" id="ARBA00009347"/>
    </source>
</evidence>
<keyword evidence="4" id="KW-0560">Oxidoreductase</keyword>
<feature type="domain" description="Acyl-CoA dehydrogenase/oxidase C-terminal" evidence="5">
    <location>
        <begin position="301"/>
        <end position="437"/>
    </location>
</feature>
<keyword evidence="9" id="KW-1185">Reference proteome</keyword>
<feature type="domain" description="Adaptive response protein AidB N-terminal" evidence="7">
    <location>
        <begin position="23"/>
        <end position="179"/>
    </location>
</feature>
<dbReference type="SUPFAM" id="SSF47203">
    <property type="entry name" value="Acyl-CoA dehydrogenase C-terminal domain-like"/>
    <property type="match status" value="1"/>
</dbReference>
<dbReference type="InterPro" id="IPR041504">
    <property type="entry name" value="AidB_N"/>
</dbReference>
<evidence type="ECO:0000313" key="8">
    <source>
        <dbReference type="EMBL" id="PJZ84717.1"/>
    </source>
</evidence>
<name>A0A2N0AKD0_9LEPT</name>
<sequence length="571" mass="64761">MSHHISEHPSLQPFDISEYKGVRGKNFYEIDPALQRVVHRYSESFTPDHKKAMEEHIRKYGELVGGILDELTEECHKEGKYGEVVKFDRTGKRIDFIKYSEEQKLARKISYDHGVVNLDFHPEWKYDFTHIHRYALTYLMNMNGEGGVACPLAMTDGIILALKKIGTEEQKKKYLPLVAGKGSSSHFMAGQYVTERVGGSNVSANRTIAKKLPNGKWELTGEKWFCSNPGDLWVTTAKMEGTNTVGMFLVPRIKENGELNGHHILRKKDIIGSRGKLTVEIIYDKVEAEEFGRPGHGLVNLIRYIIKTSRLHVGLGSSGNARRSVMEASEYAKFRTAYGKKILEFPSFTKTLAEMQILQTGNCFVNFRSANLSEKGDDAAEITVPLMKYKSSSQASYITQKAILTLGGNGIIGDFSPLPRLHNDSIINETWEGTHLIITDHCLHALQKPKVYTAFQSLLGELTKSVGNHPELKNAFEVFQTKQKELEHCIKNESKEWKDMNRVYIADVTYQVFLLAEFLEQAVYDITNKLPTKYLYFANGYAEMVRDGLEAPRQKDGVFFDPKAIETFLSF</sequence>
<dbReference type="InterPro" id="IPR052904">
    <property type="entry name" value="Acyl-CoA_dehydrogenase-like"/>
</dbReference>
<dbReference type="PANTHER" id="PTHR42707:SF2">
    <property type="entry name" value="ACD11 DEHYDROGENASE"/>
    <property type="match status" value="1"/>
</dbReference>
<dbReference type="Pfam" id="PF02770">
    <property type="entry name" value="Acyl-CoA_dh_M"/>
    <property type="match status" value="1"/>
</dbReference>
<evidence type="ECO:0000259" key="7">
    <source>
        <dbReference type="Pfam" id="PF18158"/>
    </source>
</evidence>
<comment type="caution">
    <text evidence="8">The sequence shown here is derived from an EMBL/GenBank/DDBJ whole genome shotgun (WGS) entry which is preliminary data.</text>
</comment>
<comment type="cofactor">
    <cofactor evidence="4">
        <name>FAD</name>
        <dbReference type="ChEBI" id="CHEBI:57692"/>
    </cofactor>
</comment>
<dbReference type="AlphaFoldDB" id="A0A2N0AKD0"/>
<dbReference type="Pfam" id="PF00441">
    <property type="entry name" value="Acyl-CoA_dh_1"/>
    <property type="match status" value="1"/>
</dbReference>
<organism evidence="8 9">
    <name type="scientific">Leptospira harrisiae</name>
    <dbReference type="NCBI Taxonomy" id="2023189"/>
    <lineage>
        <taxon>Bacteria</taxon>
        <taxon>Pseudomonadati</taxon>
        <taxon>Spirochaetota</taxon>
        <taxon>Spirochaetia</taxon>
        <taxon>Leptospirales</taxon>
        <taxon>Leptospiraceae</taxon>
        <taxon>Leptospira</taxon>
    </lineage>
</organism>
<evidence type="ECO:0000259" key="6">
    <source>
        <dbReference type="Pfam" id="PF02770"/>
    </source>
</evidence>